<dbReference type="EMBL" id="KV893807">
    <property type="protein sequence ID" value="OON18837.1"/>
    <property type="molecule type" value="Genomic_DNA"/>
</dbReference>
<feature type="region of interest" description="Disordered" evidence="5">
    <location>
        <begin position="305"/>
        <end position="371"/>
    </location>
</feature>
<dbReference type="Proteomes" id="UP000243686">
    <property type="component" value="Unassembled WGS sequence"/>
</dbReference>
<evidence type="ECO:0000256" key="5">
    <source>
        <dbReference type="SAM" id="MobiDB-lite"/>
    </source>
</evidence>
<dbReference type="InterPro" id="IPR017452">
    <property type="entry name" value="GPCR_Rhodpsn_7TM"/>
</dbReference>
<feature type="transmembrane region" description="Helical" evidence="6">
    <location>
        <begin position="97"/>
        <end position="119"/>
    </location>
</feature>
<feature type="transmembrane region" description="Helical" evidence="6">
    <location>
        <begin position="422"/>
        <end position="442"/>
    </location>
</feature>
<proteinExistence type="predicted"/>
<dbReference type="SUPFAM" id="SSF81321">
    <property type="entry name" value="Family A G protein-coupled receptor-like"/>
    <property type="match status" value="1"/>
</dbReference>
<keyword evidence="8" id="KW-0675">Receptor</keyword>
<dbReference type="PANTHER" id="PTHR46273:SF4">
    <property type="entry name" value="AT19640P"/>
    <property type="match status" value="1"/>
</dbReference>
<feature type="compositionally biased region" description="Polar residues" evidence="5">
    <location>
        <begin position="307"/>
        <end position="320"/>
    </location>
</feature>
<evidence type="ECO:0000256" key="1">
    <source>
        <dbReference type="ARBA" id="ARBA00004370"/>
    </source>
</evidence>
<keyword evidence="4 6" id="KW-0472">Membrane</keyword>
<sequence>MPQLREQANEVGEGSWGKEKQKNFSNPPAPNQKTTRQKKKNPKIEKEKAKILNKMEPVNRSIHNLLPISHQNSSVPATEACVPIPWLQNVQNDYGHIHGYLAVVVCVFNIISTTINMVVLNQPSMISPTNFLLTMLALSDGALTALYIPFSIYFQIGDRLQSATYGWSVFMIIYVNLQTLLHSASCYIVVTVAFFRVLYVRCLVRCQELCSMQRAHLAVGITFLLSGILTVPCMLSHHIVNVAASNTSASDSYMVTYVDNKALPNIMYWNSALFIKLLPLMCLVVLSLIIIVTIHGKNAQMRKIVSSKRSSTMPKGSSNPPEDGAMHQNKGEGNPLRKHGRSSVTLRQTDTPPTNGTNLLRNSAAQTEREKSGSRMTRMLLTIVFLFVMAHLPQAILLFLNGVLGACFTECVYQPLGDLTDLLTLMNSVVNFILYCSMSQLFRTTFLKLFCMWNHQRIHGGSLRTTNLNLRPTP</sequence>
<dbReference type="AlphaFoldDB" id="A0A1S8WWJ7"/>
<evidence type="ECO:0000256" key="3">
    <source>
        <dbReference type="ARBA" id="ARBA00022989"/>
    </source>
</evidence>
<evidence type="ECO:0000256" key="6">
    <source>
        <dbReference type="SAM" id="Phobius"/>
    </source>
</evidence>
<feature type="transmembrane region" description="Helical" evidence="6">
    <location>
        <begin position="162"/>
        <end position="181"/>
    </location>
</feature>
<feature type="domain" description="G-protein coupled receptors family 1 profile" evidence="7">
    <location>
        <begin position="111"/>
        <end position="435"/>
    </location>
</feature>
<dbReference type="PROSITE" id="PS50262">
    <property type="entry name" value="G_PROTEIN_RECEP_F1_2"/>
    <property type="match status" value="1"/>
</dbReference>
<dbReference type="Pfam" id="PF00001">
    <property type="entry name" value="7tm_1"/>
    <property type="match status" value="1"/>
</dbReference>
<dbReference type="InterPro" id="IPR000276">
    <property type="entry name" value="GPCR_Rhodpsn"/>
</dbReference>
<feature type="compositionally biased region" description="Polar residues" evidence="5">
    <location>
        <begin position="23"/>
        <end position="34"/>
    </location>
</feature>
<dbReference type="GO" id="GO:0008528">
    <property type="term" value="F:G protein-coupled peptide receptor activity"/>
    <property type="evidence" value="ECO:0007669"/>
    <property type="project" value="TreeGrafter"/>
</dbReference>
<organism evidence="8 9">
    <name type="scientific">Opisthorchis viverrini</name>
    <name type="common">Southeast Asian liver fluke</name>
    <dbReference type="NCBI Taxonomy" id="6198"/>
    <lineage>
        <taxon>Eukaryota</taxon>
        <taxon>Metazoa</taxon>
        <taxon>Spiralia</taxon>
        <taxon>Lophotrochozoa</taxon>
        <taxon>Platyhelminthes</taxon>
        <taxon>Trematoda</taxon>
        <taxon>Digenea</taxon>
        <taxon>Opisthorchiida</taxon>
        <taxon>Opisthorchiata</taxon>
        <taxon>Opisthorchiidae</taxon>
        <taxon>Opisthorchis</taxon>
    </lineage>
</organism>
<feature type="transmembrane region" description="Helical" evidence="6">
    <location>
        <begin position="379"/>
        <end position="402"/>
    </location>
</feature>
<accession>A0A1S8WWJ7</accession>
<comment type="subcellular location">
    <subcellularLocation>
        <location evidence="1">Membrane</location>
    </subcellularLocation>
</comment>
<evidence type="ECO:0000313" key="9">
    <source>
        <dbReference type="Proteomes" id="UP000243686"/>
    </source>
</evidence>
<name>A0A1S8WWJ7_OPIVI</name>
<dbReference type="InterPro" id="IPR053219">
    <property type="entry name" value="GPCR_Dmsr-1"/>
</dbReference>
<dbReference type="PANTHER" id="PTHR46273">
    <property type="entry name" value="MYOSUPPRESSIN RECEPTOR 1, ISOFORM B-RELATED"/>
    <property type="match status" value="1"/>
</dbReference>
<dbReference type="CDD" id="cd14978">
    <property type="entry name" value="7tmA_FMRFamide_R-like"/>
    <property type="match status" value="1"/>
</dbReference>
<dbReference type="Gene3D" id="1.20.1070.10">
    <property type="entry name" value="Rhodopsin 7-helix transmembrane proteins"/>
    <property type="match status" value="1"/>
</dbReference>
<feature type="compositionally biased region" description="Polar residues" evidence="5">
    <location>
        <begin position="342"/>
        <end position="366"/>
    </location>
</feature>
<evidence type="ECO:0000313" key="8">
    <source>
        <dbReference type="EMBL" id="OON18837.1"/>
    </source>
</evidence>
<evidence type="ECO:0000259" key="7">
    <source>
        <dbReference type="PROSITE" id="PS50262"/>
    </source>
</evidence>
<protein>
    <submittedName>
        <fullName evidence="8">7 transmembrane receptor</fullName>
    </submittedName>
</protein>
<feature type="transmembrane region" description="Helical" evidence="6">
    <location>
        <begin position="187"/>
        <end position="204"/>
    </location>
</feature>
<gene>
    <name evidence="8" type="ORF">X801_05304</name>
</gene>
<keyword evidence="9" id="KW-1185">Reference proteome</keyword>
<dbReference type="PRINTS" id="PR00237">
    <property type="entry name" value="GPCRRHODOPSN"/>
</dbReference>
<keyword evidence="2 6" id="KW-0812">Transmembrane</keyword>
<feature type="non-terminal residue" evidence="8">
    <location>
        <position position="474"/>
    </location>
</feature>
<feature type="transmembrane region" description="Helical" evidence="6">
    <location>
        <begin position="131"/>
        <end position="150"/>
    </location>
</feature>
<keyword evidence="3 6" id="KW-1133">Transmembrane helix</keyword>
<evidence type="ECO:0000256" key="4">
    <source>
        <dbReference type="ARBA" id="ARBA00023136"/>
    </source>
</evidence>
<reference evidence="8 9" key="1">
    <citation type="submission" date="2015-03" db="EMBL/GenBank/DDBJ databases">
        <title>Draft genome of the nematode, Opisthorchis viverrini.</title>
        <authorList>
            <person name="Mitreva M."/>
        </authorList>
    </citation>
    <scope>NUCLEOTIDE SEQUENCE [LARGE SCALE GENOMIC DNA]</scope>
    <source>
        <strain evidence="8">Khon Kaen</strain>
    </source>
</reference>
<dbReference type="GO" id="GO:0005886">
    <property type="term" value="C:plasma membrane"/>
    <property type="evidence" value="ECO:0007669"/>
    <property type="project" value="TreeGrafter"/>
</dbReference>
<evidence type="ECO:0000256" key="2">
    <source>
        <dbReference type="ARBA" id="ARBA00022692"/>
    </source>
</evidence>
<feature type="transmembrane region" description="Helical" evidence="6">
    <location>
        <begin position="273"/>
        <end position="294"/>
    </location>
</feature>
<feature type="region of interest" description="Disordered" evidence="5">
    <location>
        <begin position="1"/>
        <end position="45"/>
    </location>
</feature>
<feature type="transmembrane region" description="Helical" evidence="6">
    <location>
        <begin position="216"/>
        <end position="240"/>
    </location>
</feature>